<proteinExistence type="predicted"/>
<dbReference type="PROSITE" id="PS51220">
    <property type="entry name" value="NIDO"/>
    <property type="match status" value="1"/>
</dbReference>
<organism evidence="1">
    <name type="scientific">Magallana gigas</name>
    <name type="common">Pacific oyster</name>
    <name type="synonym">Crassostrea gigas</name>
    <dbReference type="NCBI Taxonomy" id="29159"/>
    <lineage>
        <taxon>Eukaryota</taxon>
        <taxon>Metazoa</taxon>
        <taxon>Spiralia</taxon>
        <taxon>Lophotrochozoa</taxon>
        <taxon>Mollusca</taxon>
        <taxon>Bivalvia</taxon>
        <taxon>Autobranchia</taxon>
        <taxon>Pteriomorphia</taxon>
        <taxon>Ostreida</taxon>
        <taxon>Ostreoidea</taxon>
        <taxon>Ostreidae</taxon>
        <taxon>Magallana</taxon>
    </lineage>
</organism>
<dbReference type="AlphaFoldDB" id="K1PMX0"/>
<sequence length="349" mass="38904">MQSVWLSIIVVTLPPTLHSIAVDEFYPFGYENGDAKMELRGDVVSPPIAFPSTFNYFTAGHNRCYVSDNGYIVLSRSASQFIPKNFPTNLAFISPFWADSDVRKGGAIWYRLTTEETIKNRATYDVKTFFPKMTNFQASWVIVATWYDLPFYGCSSLGGCLKRNTFQAVMISNDSNSFAIFNYGKITWTTGTSSRGNTQTGLGGTAAQVGLNAGDSVRFFQVDVGFTPEVVNIDEMSNVGIPGVSVFRIDDSEVLQPCQEGLNPADIKIRVYRQDPEDWYEGQHNISWDTDAVELENTDTEEADGRLSWTSELLQEGVQRSAGWAQISLETQEFVHAIRVTSATVQTDQ</sequence>
<gene>
    <name evidence="1" type="ORF">CGI_10006513</name>
</gene>
<dbReference type="InParanoid" id="K1PMX0"/>
<accession>K1PMX0</accession>
<dbReference type="Pfam" id="PF06119">
    <property type="entry name" value="NIDO"/>
    <property type="match status" value="1"/>
</dbReference>
<dbReference type="PANTHER" id="PTHR13802:SF59">
    <property type="entry name" value="SUSHI DOMAIN-CONTAINING PROTEIN 2"/>
    <property type="match status" value="1"/>
</dbReference>
<dbReference type="SMART" id="SM00539">
    <property type="entry name" value="NIDO"/>
    <property type="match status" value="1"/>
</dbReference>
<dbReference type="InterPro" id="IPR003886">
    <property type="entry name" value="NIDO_dom"/>
</dbReference>
<evidence type="ECO:0000313" key="1">
    <source>
        <dbReference type="EMBL" id="EKC20209.1"/>
    </source>
</evidence>
<protein>
    <submittedName>
        <fullName evidence="1">Sushi, nidogen and EGF-like domain-containing protein 1</fullName>
    </submittedName>
</protein>
<dbReference type="EMBL" id="JH818454">
    <property type="protein sequence ID" value="EKC20209.1"/>
    <property type="molecule type" value="Genomic_DNA"/>
</dbReference>
<dbReference type="GO" id="GO:0007160">
    <property type="term" value="P:cell-matrix adhesion"/>
    <property type="evidence" value="ECO:0007669"/>
    <property type="project" value="InterPro"/>
</dbReference>
<name>K1PMX0_MAGGI</name>
<dbReference type="InterPro" id="IPR051495">
    <property type="entry name" value="Epithelial_Barrier/Signaling"/>
</dbReference>
<reference evidence="1" key="1">
    <citation type="journal article" date="2012" name="Nature">
        <title>The oyster genome reveals stress adaptation and complexity of shell formation.</title>
        <authorList>
            <person name="Zhang G."/>
            <person name="Fang X."/>
            <person name="Guo X."/>
            <person name="Li L."/>
            <person name="Luo R."/>
            <person name="Xu F."/>
            <person name="Yang P."/>
            <person name="Zhang L."/>
            <person name="Wang X."/>
            <person name="Qi H."/>
            <person name="Xiong Z."/>
            <person name="Que H."/>
            <person name="Xie Y."/>
            <person name="Holland P.W."/>
            <person name="Paps J."/>
            <person name="Zhu Y."/>
            <person name="Wu F."/>
            <person name="Chen Y."/>
            <person name="Wang J."/>
            <person name="Peng C."/>
            <person name="Meng J."/>
            <person name="Yang L."/>
            <person name="Liu J."/>
            <person name="Wen B."/>
            <person name="Zhang N."/>
            <person name="Huang Z."/>
            <person name="Zhu Q."/>
            <person name="Feng Y."/>
            <person name="Mount A."/>
            <person name="Hedgecock D."/>
            <person name="Xu Z."/>
            <person name="Liu Y."/>
            <person name="Domazet-Loso T."/>
            <person name="Du Y."/>
            <person name="Sun X."/>
            <person name="Zhang S."/>
            <person name="Liu B."/>
            <person name="Cheng P."/>
            <person name="Jiang X."/>
            <person name="Li J."/>
            <person name="Fan D."/>
            <person name="Wang W."/>
            <person name="Fu W."/>
            <person name="Wang T."/>
            <person name="Wang B."/>
            <person name="Zhang J."/>
            <person name="Peng Z."/>
            <person name="Li Y."/>
            <person name="Li N."/>
            <person name="Wang J."/>
            <person name="Chen M."/>
            <person name="He Y."/>
            <person name="Tan F."/>
            <person name="Song X."/>
            <person name="Zheng Q."/>
            <person name="Huang R."/>
            <person name="Yang H."/>
            <person name="Du X."/>
            <person name="Chen L."/>
            <person name="Yang M."/>
            <person name="Gaffney P.M."/>
            <person name="Wang S."/>
            <person name="Luo L."/>
            <person name="She Z."/>
            <person name="Ming Y."/>
            <person name="Huang W."/>
            <person name="Zhang S."/>
            <person name="Huang B."/>
            <person name="Zhang Y."/>
            <person name="Qu T."/>
            <person name="Ni P."/>
            <person name="Miao G."/>
            <person name="Wang J."/>
            <person name="Wang Q."/>
            <person name="Steinberg C.E."/>
            <person name="Wang H."/>
            <person name="Li N."/>
            <person name="Qian L."/>
            <person name="Zhang G."/>
            <person name="Li Y."/>
            <person name="Yang H."/>
            <person name="Liu X."/>
            <person name="Wang J."/>
            <person name="Yin Y."/>
            <person name="Wang J."/>
        </authorList>
    </citation>
    <scope>NUCLEOTIDE SEQUENCE [LARGE SCALE GENOMIC DNA]</scope>
    <source>
        <strain evidence="1">05x7-T-G4-1.051#20</strain>
    </source>
</reference>
<dbReference type="PANTHER" id="PTHR13802">
    <property type="entry name" value="MUCIN 4-RELATED"/>
    <property type="match status" value="1"/>
</dbReference>
<dbReference type="HOGENOM" id="CLU_019305_0_1_1"/>